<evidence type="ECO:0000313" key="2">
    <source>
        <dbReference type="Proteomes" id="UP000092504"/>
    </source>
</evidence>
<accession>A0A1B8NYF6</accession>
<name>A0A1B8NYF6_HALEL</name>
<gene>
    <name evidence="1" type="ORF">A8U91_04092</name>
</gene>
<dbReference type="AlphaFoldDB" id="A0A1B8NYF6"/>
<organism evidence="1 2">
    <name type="scientific">Halomonas elongata</name>
    <dbReference type="NCBI Taxonomy" id="2746"/>
    <lineage>
        <taxon>Bacteria</taxon>
        <taxon>Pseudomonadati</taxon>
        <taxon>Pseudomonadota</taxon>
        <taxon>Gammaproteobacteria</taxon>
        <taxon>Oceanospirillales</taxon>
        <taxon>Halomonadaceae</taxon>
        <taxon>Halomonas</taxon>
    </lineage>
</organism>
<evidence type="ECO:0000313" key="1">
    <source>
        <dbReference type="EMBL" id="OBX35022.1"/>
    </source>
</evidence>
<dbReference type="EMBL" id="MAJD01000002">
    <property type="protein sequence ID" value="OBX35022.1"/>
    <property type="molecule type" value="Genomic_DNA"/>
</dbReference>
<comment type="caution">
    <text evidence="1">The sequence shown here is derived from an EMBL/GenBank/DDBJ whole genome shotgun (WGS) entry which is preliminary data.</text>
</comment>
<protein>
    <submittedName>
        <fullName evidence="1">Uncharacterized protein</fullName>
    </submittedName>
</protein>
<dbReference type="Proteomes" id="UP000092504">
    <property type="component" value="Unassembled WGS sequence"/>
</dbReference>
<proteinExistence type="predicted"/>
<reference evidence="1 2" key="1">
    <citation type="submission" date="2016-06" db="EMBL/GenBank/DDBJ databases">
        <title>Genome sequence of halotolerant plant growth promoting strain of Halomonas elongata HEK1 isolated from salterns of Rann of Kutch, Gujarat, India.</title>
        <authorList>
            <person name="Gaba S."/>
            <person name="Singh R.N."/>
            <person name="Abrol S."/>
            <person name="Kaushik R."/>
            <person name="Saxena A.K."/>
        </authorList>
    </citation>
    <scope>NUCLEOTIDE SEQUENCE [LARGE SCALE GENOMIC DNA]</scope>
    <source>
        <strain evidence="1 2">HEK1</strain>
    </source>
</reference>
<sequence length="33" mass="3587">MAMTDPTVTLAARWTIGKTNFNHFTTARYGAAA</sequence>